<evidence type="ECO:0000313" key="1">
    <source>
        <dbReference type="EMBL" id="ERF60858.1"/>
    </source>
</evidence>
<accession>U1FLY3</accession>
<reference evidence="1 2" key="1">
    <citation type="submission" date="2013-08" db="EMBL/GenBank/DDBJ databases">
        <authorList>
            <person name="Durkin A.S."/>
            <person name="Haft D.R."/>
            <person name="McCorrison J."/>
            <person name="Torralba M."/>
            <person name="Gillis M."/>
            <person name="Haft D.H."/>
            <person name="Methe B."/>
            <person name="Sutton G."/>
            <person name="Nelson K.E."/>
        </authorList>
    </citation>
    <scope>NUCLEOTIDE SEQUENCE [LARGE SCALE GENOMIC DNA]</scope>
    <source>
        <strain evidence="1 2">VPI DR56BR1116</strain>
    </source>
</reference>
<dbReference type="Proteomes" id="UP000016412">
    <property type="component" value="Unassembled WGS sequence"/>
</dbReference>
<protein>
    <submittedName>
        <fullName evidence="1">Uncharacterized protein</fullName>
    </submittedName>
</protein>
<proteinExistence type="predicted"/>
<organism evidence="1 2">
    <name type="scientific">Treponema socranskii subsp. socranskii VPI DR56BR1116 = ATCC 35536</name>
    <dbReference type="NCBI Taxonomy" id="1125725"/>
    <lineage>
        <taxon>Bacteria</taxon>
        <taxon>Pseudomonadati</taxon>
        <taxon>Spirochaetota</taxon>
        <taxon>Spirochaetia</taxon>
        <taxon>Spirochaetales</taxon>
        <taxon>Treponemataceae</taxon>
        <taxon>Treponema</taxon>
    </lineage>
</organism>
<name>U1FLY3_TRESO</name>
<dbReference type="AlphaFoldDB" id="U1FLY3"/>
<comment type="caution">
    <text evidence="1">The sequence shown here is derived from an EMBL/GenBank/DDBJ whole genome shotgun (WGS) entry which is preliminary data.</text>
</comment>
<dbReference type="EMBL" id="AUZJ01000028">
    <property type="protein sequence ID" value="ERF60858.1"/>
    <property type="molecule type" value="Genomic_DNA"/>
</dbReference>
<gene>
    <name evidence="1" type="ORF">HMPREF1325_0156</name>
</gene>
<evidence type="ECO:0000313" key="2">
    <source>
        <dbReference type="Proteomes" id="UP000016412"/>
    </source>
</evidence>
<dbReference type="STRING" id="1125725.HMPREF1325_0156"/>
<sequence>MFLFLYRLRLYLGTEVCMRKSFDDLTIADDFMFCKIM</sequence>